<feature type="transmembrane region" description="Helical" evidence="7">
    <location>
        <begin position="182"/>
        <end position="205"/>
    </location>
</feature>
<feature type="transmembrane region" description="Helical" evidence="7">
    <location>
        <begin position="217"/>
        <end position="240"/>
    </location>
</feature>
<evidence type="ECO:0000313" key="12">
    <source>
        <dbReference type="EMBL" id="RGY05555.1"/>
    </source>
</evidence>
<evidence type="ECO:0000259" key="8">
    <source>
        <dbReference type="Pfam" id="PF12698"/>
    </source>
</evidence>
<feature type="transmembrane region" description="Helical" evidence="7">
    <location>
        <begin position="404"/>
        <end position="426"/>
    </location>
</feature>
<feature type="transmembrane region" description="Helical" evidence="7">
    <location>
        <begin position="311"/>
        <end position="330"/>
    </location>
</feature>
<gene>
    <name evidence="11" type="ORF">DWW57_11770</name>
    <name evidence="12" type="ORF">DXA53_12330</name>
    <name evidence="9" type="ORF">L0P03_09020</name>
    <name evidence="10" type="ORF">PN645_09895</name>
</gene>
<evidence type="ECO:0000256" key="5">
    <source>
        <dbReference type="ARBA" id="ARBA00023136"/>
    </source>
</evidence>
<dbReference type="RefSeq" id="WP_013611998.1">
    <property type="nucleotide sequence ID" value="NZ_BAABYK010000002.1"/>
</dbReference>
<dbReference type="AlphaFoldDB" id="A0A1Y3YDD8"/>
<dbReference type="GeneID" id="61275007"/>
<dbReference type="Proteomes" id="UP001199750">
    <property type="component" value="Unassembled WGS sequence"/>
</dbReference>
<dbReference type="PANTHER" id="PTHR30294:SF29">
    <property type="entry name" value="MULTIDRUG ABC TRANSPORTER PERMEASE YBHS-RELATED"/>
    <property type="match status" value="1"/>
</dbReference>
<reference evidence="10" key="3">
    <citation type="submission" date="2023-01" db="EMBL/GenBank/DDBJ databases">
        <title>Human gut microbiome strain richness.</title>
        <authorList>
            <person name="Chen-Liaw A."/>
        </authorList>
    </citation>
    <scope>NUCLEOTIDE SEQUENCE</scope>
    <source>
        <strain evidence="10">RTP21484st1_B7_RTP21484_190118</strain>
    </source>
</reference>
<keyword evidence="4 7" id="KW-1133">Transmembrane helix</keyword>
<dbReference type="PANTHER" id="PTHR30294">
    <property type="entry name" value="MEMBRANE COMPONENT OF ABC TRANSPORTER YHHJ-RELATED"/>
    <property type="match status" value="1"/>
</dbReference>
<feature type="transmembrane region" description="Helical" evidence="7">
    <location>
        <begin position="376"/>
        <end position="398"/>
    </location>
</feature>
<evidence type="ECO:0000256" key="6">
    <source>
        <dbReference type="SAM" id="Coils"/>
    </source>
</evidence>
<dbReference type="SUPFAM" id="SSF53850">
    <property type="entry name" value="Periplasmic binding protein-like II"/>
    <property type="match status" value="1"/>
</dbReference>
<dbReference type="Proteomes" id="UP001212263">
    <property type="component" value="Unassembled WGS sequence"/>
</dbReference>
<dbReference type="EMBL" id="QRYC01000016">
    <property type="protein sequence ID" value="RGU55589.1"/>
    <property type="molecule type" value="Genomic_DNA"/>
</dbReference>
<comment type="caution">
    <text evidence="11">The sequence shown here is derived from an EMBL/GenBank/DDBJ whole genome shotgun (WGS) entry which is preliminary data.</text>
</comment>
<evidence type="ECO:0000313" key="11">
    <source>
        <dbReference type="EMBL" id="RGU55589.1"/>
    </source>
</evidence>
<dbReference type="Pfam" id="PF12698">
    <property type="entry name" value="ABC2_membrane_3"/>
    <property type="match status" value="1"/>
</dbReference>
<dbReference type="InterPro" id="IPR013525">
    <property type="entry name" value="ABC2_TM"/>
</dbReference>
<feature type="coiled-coil region" evidence="6">
    <location>
        <begin position="120"/>
        <end position="154"/>
    </location>
</feature>
<dbReference type="Proteomes" id="UP000284243">
    <property type="component" value="Unassembled WGS sequence"/>
</dbReference>
<sequence>MNKTLIIIGREFTTRVRKRSFLVLTLVVPILLAGFYAFLMWMLLKDDTQDRKIAVINQSVLETPFEQINNNTFEYLNTPVDESGASEFLRQHDYYALISIPENIMDHPEIPVYSFSQVPMELKNEIAAQLRKKIEDIKRAKVIAESQVPDLEEQLSATQTPVLVRTLKITDSGEAKESSSEVASAIGLIGGMIIYFFIFMYASQVMKGVIEEKTNRIIEVLVSSVKPFQFLLGKIIGVAAVGLVQFLIWVVFGLVLILVMQTFFLPGIDLEALRNAGNLAGGLPDIAGTGNLSAEKMQIIQKVAMTIDPIFIIKFLASFLFYFIGGYLLYASLFAAIGAAVDNETDSQQFLTPLSIILVIGLYIGFAAMKSPESPMVFWSSLIPFTSPIVMLVRIPFGVPTWEILTSMALLIVSFIFFTWLSGKIYRIGILMYGKKVTWKELYKWLKY</sequence>
<dbReference type="GO" id="GO:0140359">
    <property type="term" value="F:ABC-type transporter activity"/>
    <property type="evidence" value="ECO:0007669"/>
    <property type="project" value="InterPro"/>
</dbReference>
<accession>A0A1Y3YDD8</accession>
<dbReference type="GO" id="GO:0005886">
    <property type="term" value="C:plasma membrane"/>
    <property type="evidence" value="ECO:0007669"/>
    <property type="project" value="UniProtKB-SubCell"/>
</dbReference>
<dbReference type="OMA" id="SMMAQEI"/>
<dbReference type="InterPro" id="IPR051449">
    <property type="entry name" value="ABC-2_transporter_component"/>
</dbReference>
<dbReference type="Gene3D" id="3.40.190.10">
    <property type="entry name" value="Periplasmic binding protein-like II"/>
    <property type="match status" value="1"/>
</dbReference>
<feature type="domain" description="ABC-2 type transporter transmembrane" evidence="8">
    <location>
        <begin position="19"/>
        <end position="422"/>
    </location>
</feature>
<evidence type="ECO:0000256" key="1">
    <source>
        <dbReference type="ARBA" id="ARBA00004651"/>
    </source>
</evidence>
<feature type="transmembrane region" description="Helical" evidence="7">
    <location>
        <begin position="246"/>
        <end position="265"/>
    </location>
</feature>
<keyword evidence="6" id="KW-0175">Coiled coil</keyword>
<evidence type="ECO:0000256" key="4">
    <source>
        <dbReference type="ARBA" id="ARBA00022989"/>
    </source>
</evidence>
<evidence type="ECO:0000256" key="2">
    <source>
        <dbReference type="ARBA" id="ARBA00022475"/>
    </source>
</evidence>
<feature type="transmembrane region" description="Helical" evidence="7">
    <location>
        <begin position="350"/>
        <end position="369"/>
    </location>
</feature>
<dbReference type="EMBL" id="JAKNDN010000015">
    <property type="protein sequence ID" value="MCG4959988.1"/>
    <property type="molecule type" value="Genomic_DNA"/>
</dbReference>
<evidence type="ECO:0000313" key="13">
    <source>
        <dbReference type="Proteomes" id="UP000284243"/>
    </source>
</evidence>
<evidence type="ECO:0000256" key="3">
    <source>
        <dbReference type="ARBA" id="ARBA00022692"/>
    </source>
</evidence>
<keyword evidence="5 7" id="KW-0472">Membrane</keyword>
<reference evidence="13 14" key="1">
    <citation type="submission" date="2018-08" db="EMBL/GenBank/DDBJ databases">
        <title>A genome reference for cultivated species of the human gut microbiota.</title>
        <authorList>
            <person name="Zou Y."/>
            <person name="Xue W."/>
            <person name="Luo G."/>
        </authorList>
    </citation>
    <scope>NUCLEOTIDE SEQUENCE [LARGE SCALE GENOMIC DNA]</scope>
    <source>
        <strain evidence="11 13">AF16-14</strain>
        <strain evidence="12 14">OF03-11</strain>
    </source>
</reference>
<organism evidence="11 13">
    <name type="scientific">Odoribacter splanchnicus</name>
    <dbReference type="NCBI Taxonomy" id="28118"/>
    <lineage>
        <taxon>Bacteria</taxon>
        <taxon>Pseudomonadati</taxon>
        <taxon>Bacteroidota</taxon>
        <taxon>Bacteroidia</taxon>
        <taxon>Bacteroidales</taxon>
        <taxon>Odoribacteraceae</taxon>
        <taxon>Odoribacter</taxon>
    </lineage>
</organism>
<evidence type="ECO:0000256" key="7">
    <source>
        <dbReference type="SAM" id="Phobius"/>
    </source>
</evidence>
<dbReference type="EMBL" id="JAQMRD010000011">
    <property type="protein sequence ID" value="MDB9223312.1"/>
    <property type="molecule type" value="Genomic_DNA"/>
</dbReference>
<protein>
    <submittedName>
        <fullName evidence="11">ABC transporter permease</fullName>
    </submittedName>
</protein>
<evidence type="ECO:0000313" key="9">
    <source>
        <dbReference type="EMBL" id="MCG4959988.1"/>
    </source>
</evidence>
<comment type="subcellular location">
    <subcellularLocation>
        <location evidence="1">Cell membrane</location>
        <topology evidence="1">Multi-pass membrane protein</topology>
    </subcellularLocation>
</comment>
<evidence type="ECO:0000313" key="14">
    <source>
        <dbReference type="Proteomes" id="UP000284434"/>
    </source>
</evidence>
<keyword evidence="3 7" id="KW-0812">Transmembrane</keyword>
<feature type="transmembrane region" description="Helical" evidence="7">
    <location>
        <begin position="21"/>
        <end position="44"/>
    </location>
</feature>
<evidence type="ECO:0000313" key="10">
    <source>
        <dbReference type="EMBL" id="MDB9223312.1"/>
    </source>
</evidence>
<reference evidence="9" key="2">
    <citation type="submission" date="2022-01" db="EMBL/GenBank/DDBJ databases">
        <title>Collection of gut derived symbiotic bacterial strains cultured from healthy donors.</title>
        <authorList>
            <person name="Lin H."/>
            <person name="Kohout C."/>
            <person name="Waligurski E."/>
            <person name="Pamer E.G."/>
        </authorList>
    </citation>
    <scope>NUCLEOTIDE SEQUENCE</scope>
    <source>
        <strain evidence="9">DFI.1.149</strain>
    </source>
</reference>
<keyword evidence="2" id="KW-1003">Cell membrane</keyword>
<proteinExistence type="predicted"/>
<dbReference type="EMBL" id="QSCO01000017">
    <property type="protein sequence ID" value="RGY05555.1"/>
    <property type="molecule type" value="Genomic_DNA"/>
</dbReference>
<name>A0A1Y3YDD8_9BACT</name>
<dbReference type="Proteomes" id="UP000284434">
    <property type="component" value="Unassembled WGS sequence"/>
</dbReference>